<gene>
    <name evidence="1" type="ORF">N8I74_18935</name>
</gene>
<protein>
    <recommendedName>
        <fullName evidence="3">Immunity protein 72 domain-containing protein</fullName>
    </recommendedName>
</protein>
<evidence type="ECO:0000313" key="2">
    <source>
        <dbReference type="Proteomes" id="UP001061302"/>
    </source>
</evidence>
<keyword evidence="2" id="KW-1185">Reference proteome</keyword>
<reference evidence="1" key="1">
    <citation type="submission" date="2022-10" db="EMBL/GenBank/DDBJ databases">
        <title>Chitiniphilus purpureus sp. nov., a novel chitin-degrading bacterium isolated from crawfish pond sediment.</title>
        <authorList>
            <person name="Li K."/>
        </authorList>
    </citation>
    <scope>NUCLEOTIDE SEQUENCE</scope>
    <source>
        <strain evidence="1">CD1</strain>
    </source>
</reference>
<dbReference type="RefSeq" id="WP_263124764.1">
    <property type="nucleotide sequence ID" value="NZ_CP106753.1"/>
</dbReference>
<dbReference type="EMBL" id="CP106753">
    <property type="protein sequence ID" value="UXY15358.1"/>
    <property type="molecule type" value="Genomic_DNA"/>
</dbReference>
<dbReference type="Proteomes" id="UP001061302">
    <property type="component" value="Chromosome"/>
</dbReference>
<name>A0ABY6DU18_9NEIS</name>
<evidence type="ECO:0000313" key="1">
    <source>
        <dbReference type="EMBL" id="UXY15358.1"/>
    </source>
</evidence>
<sequence length="349" mass="39506">MSRRDLSKEAWCWYHLTSEAFYRGAVESCRMVLAFFKEEALTRGLQDYGRNNQIYDAWKKHAQDLESGIALAKFGDYAKLDDAAAGIYSTNRGVTQHVWMGWLGDAEEKYHELTMIPGRYATRIRTTLAPGLRGGLYWIEDAATDSPESKNQDFGPTGDDILLLIQSGSEEKYPHLKATPVPSHFPGYAPDTSRPVRTGELVPWTGVWIPAAGLENHSLTFAIEGLPMPPSWRIIKTAEQLEQECVDSGKGKRNKNGLVFDDQGELLTFLDDELEITEMTWYPLLQVDEVERVVQRGRVEANQPCPVRGYWYTPAKQNSRALFEHGARMPDFPGSTYGATIWYWDDNQG</sequence>
<proteinExistence type="predicted"/>
<organism evidence="1 2">
    <name type="scientific">Chitiniphilus purpureus</name>
    <dbReference type="NCBI Taxonomy" id="2981137"/>
    <lineage>
        <taxon>Bacteria</taxon>
        <taxon>Pseudomonadati</taxon>
        <taxon>Pseudomonadota</taxon>
        <taxon>Betaproteobacteria</taxon>
        <taxon>Neisseriales</taxon>
        <taxon>Chitinibacteraceae</taxon>
        <taxon>Chitiniphilus</taxon>
    </lineage>
</organism>
<accession>A0ABY6DU18</accession>
<evidence type="ECO:0008006" key="3">
    <source>
        <dbReference type="Google" id="ProtNLM"/>
    </source>
</evidence>